<accession>A0AAW0EZA3</accession>
<dbReference type="Proteomes" id="UP001430356">
    <property type="component" value="Unassembled WGS sequence"/>
</dbReference>
<sequence>MFGRRVFGSGTIPRSMYARLHISSSAQATRMLPMLVPLTPSLAQSVGGAMSAVAQGSLESMPKFEVGELDPASLKSLLESISPLQLGFSRLFELWGIARATIMVHTILRASSRAELLQTLP</sequence>
<organism evidence="1 2">
    <name type="scientific">Novymonas esmeraldas</name>
    <dbReference type="NCBI Taxonomy" id="1808958"/>
    <lineage>
        <taxon>Eukaryota</taxon>
        <taxon>Discoba</taxon>
        <taxon>Euglenozoa</taxon>
        <taxon>Kinetoplastea</taxon>
        <taxon>Metakinetoplastina</taxon>
        <taxon>Trypanosomatida</taxon>
        <taxon>Trypanosomatidae</taxon>
        <taxon>Novymonas</taxon>
    </lineage>
</organism>
<dbReference type="AlphaFoldDB" id="A0AAW0EZA3"/>
<gene>
    <name evidence="1" type="ORF">NESM_000777800</name>
</gene>
<evidence type="ECO:0000313" key="2">
    <source>
        <dbReference type="Proteomes" id="UP001430356"/>
    </source>
</evidence>
<proteinExistence type="predicted"/>
<name>A0AAW0EZA3_9TRYP</name>
<evidence type="ECO:0000313" key="1">
    <source>
        <dbReference type="EMBL" id="KAK7198209.1"/>
    </source>
</evidence>
<comment type="caution">
    <text evidence="1">The sequence shown here is derived from an EMBL/GenBank/DDBJ whole genome shotgun (WGS) entry which is preliminary data.</text>
</comment>
<dbReference type="EMBL" id="JAECZO010000137">
    <property type="protein sequence ID" value="KAK7198209.1"/>
    <property type="molecule type" value="Genomic_DNA"/>
</dbReference>
<dbReference type="PANTHER" id="PTHR38827">
    <property type="entry name" value="T. BRUCEI SPP.-SPECIFIC PROTEIN-RELATED"/>
    <property type="match status" value="1"/>
</dbReference>
<dbReference type="PANTHER" id="PTHR38827:SF2">
    <property type="match status" value="1"/>
</dbReference>
<reference evidence="1 2" key="1">
    <citation type="journal article" date="2021" name="MBio">
        <title>A New Model Trypanosomatid, Novymonas esmeraldas: Genomic Perception of Its 'Candidatus Pandoraea novymonadis' Endosymbiont.</title>
        <authorList>
            <person name="Zakharova A."/>
            <person name="Saura A."/>
            <person name="Butenko A."/>
            <person name="Podesvova L."/>
            <person name="Warmusova S."/>
            <person name="Kostygov A.Y."/>
            <person name="Nenarokova A."/>
            <person name="Lukes J."/>
            <person name="Opperdoes F.R."/>
            <person name="Yurchenko V."/>
        </authorList>
    </citation>
    <scope>NUCLEOTIDE SEQUENCE [LARGE SCALE GENOMIC DNA]</scope>
    <source>
        <strain evidence="1 2">E262AT.01</strain>
    </source>
</reference>
<keyword evidence="2" id="KW-1185">Reference proteome</keyword>
<protein>
    <submittedName>
        <fullName evidence="1">Uncharacterized protein</fullName>
    </submittedName>
</protein>